<name>A0AA36H7C0_CYLNA</name>
<accession>A0AA36H7C0</accession>
<evidence type="ECO:0000313" key="2">
    <source>
        <dbReference type="Proteomes" id="UP001176961"/>
    </source>
</evidence>
<comment type="caution">
    <text evidence="1">The sequence shown here is derived from an EMBL/GenBank/DDBJ whole genome shotgun (WGS) entry which is preliminary data.</text>
</comment>
<organism evidence="1 2">
    <name type="scientific">Cylicocyclus nassatus</name>
    <name type="common">Nematode worm</name>
    <dbReference type="NCBI Taxonomy" id="53992"/>
    <lineage>
        <taxon>Eukaryota</taxon>
        <taxon>Metazoa</taxon>
        <taxon>Ecdysozoa</taxon>
        <taxon>Nematoda</taxon>
        <taxon>Chromadorea</taxon>
        <taxon>Rhabditida</taxon>
        <taxon>Rhabditina</taxon>
        <taxon>Rhabditomorpha</taxon>
        <taxon>Strongyloidea</taxon>
        <taxon>Strongylidae</taxon>
        <taxon>Cylicocyclus</taxon>
    </lineage>
</organism>
<dbReference type="EMBL" id="CATQJL010000316">
    <property type="protein sequence ID" value="CAJ0605115.1"/>
    <property type="molecule type" value="Genomic_DNA"/>
</dbReference>
<dbReference type="AlphaFoldDB" id="A0AA36H7C0"/>
<dbReference type="Proteomes" id="UP001176961">
    <property type="component" value="Unassembled WGS sequence"/>
</dbReference>
<reference evidence="1" key="1">
    <citation type="submission" date="2023-07" db="EMBL/GenBank/DDBJ databases">
        <authorList>
            <consortium name="CYATHOMIX"/>
        </authorList>
    </citation>
    <scope>NUCLEOTIDE SEQUENCE</scope>
    <source>
        <strain evidence="1">N/A</strain>
    </source>
</reference>
<gene>
    <name evidence="1" type="ORF">CYNAS_LOCUS17098</name>
</gene>
<evidence type="ECO:0000313" key="1">
    <source>
        <dbReference type="EMBL" id="CAJ0605115.1"/>
    </source>
</evidence>
<protein>
    <submittedName>
        <fullName evidence="1">Uncharacterized protein</fullName>
    </submittedName>
</protein>
<proteinExistence type="predicted"/>
<keyword evidence="2" id="KW-1185">Reference proteome</keyword>
<sequence>MREVRNLTFLFCKISIRMDGRTTSSKGCNKEWLRRGYNLMDGTAILCRYPKSNGAPFSGSLMLVNILKFIGYYF</sequence>